<evidence type="ECO:0000313" key="3">
    <source>
        <dbReference type="Proteomes" id="UP001303115"/>
    </source>
</evidence>
<dbReference type="InterPro" id="IPR011009">
    <property type="entry name" value="Kinase-like_dom_sf"/>
</dbReference>
<dbReference type="EMBL" id="MU854366">
    <property type="protein sequence ID" value="KAK4040968.1"/>
    <property type="molecule type" value="Genomic_DNA"/>
</dbReference>
<dbReference type="InterPro" id="IPR002575">
    <property type="entry name" value="Aminoglycoside_PTrfase"/>
</dbReference>
<evidence type="ECO:0000259" key="1">
    <source>
        <dbReference type="Pfam" id="PF01636"/>
    </source>
</evidence>
<keyword evidence="3" id="KW-1185">Reference proteome</keyword>
<name>A0AAN6PHB2_9PEZI</name>
<evidence type="ECO:0000313" key="2">
    <source>
        <dbReference type="EMBL" id="KAK4040968.1"/>
    </source>
</evidence>
<dbReference type="AlphaFoldDB" id="A0AAN6PHB2"/>
<comment type="caution">
    <text evidence="2">The sequence shown here is derived from an EMBL/GenBank/DDBJ whole genome shotgun (WGS) entry which is preliminary data.</text>
</comment>
<sequence>MADRDVALDECLLTHIFASNQPSSVSVILRNWDKCTLQVGSAANEQGREFQFSMMELVEGITLEEVWDHMTGENRASVATAVAEAISKMYSVRLSDAKVQSILRRALGERSEEVLEKAVLGGPSTGFLNDGPSLLSATIHPIPEPKGLVIQSEFEDLGSTTVSDSDMEHWPKEAVFCHNDLTPRNLMLQPTGSAGGITSYKLAAIIDWELAGFYPPSYQLSLQDTYLSGGNRHLSFYLLLKERLKDITPPSPSHLRRFGEMLGLSRDEDPYVGWKCEAGAASPPEFSREDAQRLEDDVVAEMIRRRQAKAKPGELHNL</sequence>
<dbReference type="SUPFAM" id="SSF56112">
    <property type="entry name" value="Protein kinase-like (PK-like)"/>
    <property type="match status" value="1"/>
</dbReference>
<gene>
    <name evidence="2" type="ORF">C8A01DRAFT_45794</name>
</gene>
<dbReference type="PANTHER" id="PTHR21310:SF15">
    <property type="entry name" value="AMINOGLYCOSIDE PHOSPHOTRANSFERASE DOMAIN-CONTAINING PROTEIN"/>
    <property type="match status" value="1"/>
</dbReference>
<proteinExistence type="predicted"/>
<dbReference type="InterPro" id="IPR051678">
    <property type="entry name" value="AGP_Transferase"/>
</dbReference>
<accession>A0AAN6PHB2</accession>
<feature type="domain" description="Aminoglycoside phosphotransferase" evidence="1">
    <location>
        <begin position="42"/>
        <end position="218"/>
    </location>
</feature>
<organism evidence="2 3">
    <name type="scientific">Parachaetomium inaequale</name>
    <dbReference type="NCBI Taxonomy" id="2588326"/>
    <lineage>
        <taxon>Eukaryota</taxon>
        <taxon>Fungi</taxon>
        <taxon>Dikarya</taxon>
        <taxon>Ascomycota</taxon>
        <taxon>Pezizomycotina</taxon>
        <taxon>Sordariomycetes</taxon>
        <taxon>Sordariomycetidae</taxon>
        <taxon>Sordariales</taxon>
        <taxon>Chaetomiaceae</taxon>
        <taxon>Parachaetomium</taxon>
    </lineage>
</organism>
<dbReference type="Proteomes" id="UP001303115">
    <property type="component" value="Unassembled WGS sequence"/>
</dbReference>
<dbReference type="PANTHER" id="PTHR21310">
    <property type="entry name" value="AMINOGLYCOSIDE PHOSPHOTRANSFERASE-RELATED-RELATED"/>
    <property type="match status" value="1"/>
</dbReference>
<protein>
    <recommendedName>
        <fullName evidence="1">Aminoglycoside phosphotransferase domain-containing protein</fullName>
    </recommendedName>
</protein>
<reference evidence="3" key="1">
    <citation type="journal article" date="2023" name="Mol. Phylogenet. Evol.">
        <title>Genome-scale phylogeny and comparative genomics of the fungal order Sordariales.</title>
        <authorList>
            <person name="Hensen N."/>
            <person name="Bonometti L."/>
            <person name="Westerberg I."/>
            <person name="Brannstrom I.O."/>
            <person name="Guillou S."/>
            <person name="Cros-Aarteil S."/>
            <person name="Calhoun S."/>
            <person name="Haridas S."/>
            <person name="Kuo A."/>
            <person name="Mondo S."/>
            <person name="Pangilinan J."/>
            <person name="Riley R."/>
            <person name="LaButti K."/>
            <person name="Andreopoulos B."/>
            <person name="Lipzen A."/>
            <person name="Chen C."/>
            <person name="Yan M."/>
            <person name="Daum C."/>
            <person name="Ng V."/>
            <person name="Clum A."/>
            <person name="Steindorff A."/>
            <person name="Ohm R.A."/>
            <person name="Martin F."/>
            <person name="Silar P."/>
            <person name="Natvig D.O."/>
            <person name="Lalanne C."/>
            <person name="Gautier V."/>
            <person name="Ament-Velasquez S.L."/>
            <person name="Kruys A."/>
            <person name="Hutchinson M.I."/>
            <person name="Powell A.J."/>
            <person name="Barry K."/>
            <person name="Miller A.N."/>
            <person name="Grigoriev I.V."/>
            <person name="Debuchy R."/>
            <person name="Gladieux P."/>
            <person name="Hiltunen Thoren M."/>
            <person name="Johannesson H."/>
        </authorList>
    </citation>
    <scope>NUCLEOTIDE SEQUENCE [LARGE SCALE GENOMIC DNA]</scope>
    <source>
        <strain evidence="3">CBS 284.82</strain>
    </source>
</reference>
<dbReference type="Gene3D" id="3.90.1200.10">
    <property type="match status" value="1"/>
</dbReference>
<dbReference type="Pfam" id="PF01636">
    <property type="entry name" value="APH"/>
    <property type="match status" value="1"/>
</dbReference>